<keyword evidence="7 10" id="KW-0067">ATP-binding</keyword>
<name>A0A5C4X551_9MICO</name>
<evidence type="ECO:0000313" key="12">
    <source>
        <dbReference type="Proteomes" id="UP000314223"/>
    </source>
</evidence>
<sequence>MGVSGTGKTVLGAQVAHALDRRFVDADDLHSAANKAKMSSGVPLTDEDRSPWLNSVAVEAARTPAPVIACSALKRTYRDLLRRSAPSLVFIHLDGPREVIADHLARRDHEFMSPDLLDSQLATLEPLAAEEAHATVDVDRSIPEVLNAILESVKRLNACSSRPPSAHPSDLKEEEQ</sequence>
<evidence type="ECO:0000256" key="8">
    <source>
        <dbReference type="ARBA" id="ARBA00023064"/>
    </source>
</evidence>
<dbReference type="Proteomes" id="UP000314223">
    <property type="component" value="Unassembled WGS sequence"/>
</dbReference>
<evidence type="ECO:0000256" key="10">
    <source>
        <dbReference type="RuleBase" id="RU363066"/>
    </source>
</evidence>
<dbReference type="AlphaFoldDB" id="A0A5C4X551"/>
<dbReference type="NCBIfam" id="TIGR01313">
    <property type="entry name" value="therm_gnt_kin"/>
    <property type="match status" value="1"/>
</dbReference>
<evidence type="ECO:0000256" key="5">
    <source>
        <dbReference type="ARBA" id="ARBA00022741"/>
    </source>
</evidence>
<dbReference type="Gene3D" id="3.40.50.300">
    <property type="entry name" value="P-loop containing nucleotide triphosphate hydrolases"/>
    <property type="match status" value="1"/>
</dbReference>
<dbReference type="GO" id="GO:0019521">
    <property type="term" value="P:D-gluconate metabolic process"/>
    <property type="evidence" value="ECO:0007669"/>
    <property type="project" value="UniProtKB-KW"/>
</dbReference>
<dbReference type="Pfam" id="PF01202">
    <property type="entry name" value="SKI"/>
    <property type="match status" value="1"/>
</dbReference>
<keyword evidence="5 10" id="KW-0547">Nucleotide-binding</keyword>
<comment type="pathway">
    <text evidence="1">Carbohydrate acid metabolism.</text>
</comment>
<accession>A0A5C4X551</accession>
<evidence type="ECO:0000256" key="9">
    <source>
        <dbReference type="ARBA" id="ARBA00048090"/>
    </source>
</evidence>
<organism evidence="11 12">
    <name type="scientific">Brevibacterium sediminis</name>
    <dbReference type="NCBI Taxonomy" id="1857024"/>
    <lineage>
        <taxon>Bacteria</taxon>
        <taxon>Bacillati</taxon>
        <taxon>Actinomycetota</taxon>
        <taxon>Actinomycetes</taxon>
        <taxon>Micrococcales</taxon>
        <taxon>Brevibacteriaceae</taxon>
        <taxon>Brevibacterium</taxon>
    </lineage>
</organism>
<gene>
    <name evidence="11" type="ORF">FHQ09_08970</name>
</gene>
<proteinExistence type="inferred from homology"/>
<dbReference type="PANTHER" id="PTHR43442:SF3">
    <property type="entry name" value="GLUCONOKINASE-RELATED"/>
    <property type="match status" value="1"/>
</dbReference>
<comment type="similarity">
    <text evidence="2 10">Belongs to the gluconokinase GntK/GntV family.</text>
</comment>
<dbReference type="GO" id="GO:0005524">
    <property type="term" value="F:ATP binding"/>
    <property type="evidence" value="ECO:0007669"/>
    <property type="project" value="UniProtKB-KW"/>
</dbReference>
<evidence type="ECO:0000256" key="7">
    <source>
        <dbReference type="ARBA" id="ARBA00022840"/>
    </source>
</evidence>
<dbReference type="SUPFAM" id="SSF52540">
    <property type="entry name" value="P-loop containing nucleoside triphosphate hydrolases"/>
    <property type="match status" value="1"/>
</dbReference>
<evidence type="ECO:0000256" key="4">
    <source>
        <dbReference type="ARBA" id="ARBA00022679"/>
    </source>
</evidence>
<dbReference type="GO" id="GO:0046316">
    <property type="term" value="F:gluconokinase activity"/>
    <property type="evidence" value="ECO:0007669"/>
    <property type="project" value="UniProtKB-EC"/>
</dbReference>
<reference evidence="11 12" key="1">
    <citation type="submission" date="2019-06" db="EMBL/GenBank/DDBJ databases">
        <authorList>
            <person name="Mardanova A.M."/>
            <person name="Pudova D.S."/>
            <person name="Shagimardanova E.I."/>
            <person name="Gogoleva N.E."/>
            <person name="Lutfullin M.T."/>
            <person name="Hadieva G.F."/>
            <person name="Sharipova M.R."/>
        </authorList>
    </citation>
    <scope>NUCLEOTIDE SEQUENCE [LARGE SCALE GENOMIC DNA]</scope>
    <source>
        <strain evidence="11 12">MG-1</strain>
    </source>
</reference>
<comment type="catalytic activity">
    <reaction evidence="9 10">
        <text>D-gluconate + ATP = 6-phospho-D-gluconate + ADP + H(+)</text>
        <dbReference type="Rhea" id="RHEA:19433"/>
        <dbReference type="ChEBI" id="CHEBI:15378"/>
        <dbReference type="ChEBI" id="CHEBI:18391"/>
        <dbReference type="ChEBI" id="CHEBI:30616"/>
        <dbReference type="ChEBI" id="CHEBI:58759"/>
        <dbReference type="ChEBI" id="CHEBI:456216"/>
        <dbReference type="EC" id="2.7.1.12"/>
    </reaction>
</comment>
<dbReference type="FunFam" id="3.40.50.300:FF:000522">
    <property type="entry name" value="Gluconokinase"/>
    <property type="match status" value="1"/>
</dbReference>
<keyword evidence="6 10" id="KW-0418">Kinase</keyword>
<keyword evidence="4 10" id="KW-0808">Transferase</keyword>
<protein>
    <recommendedName>
        <fullName evidence="3 10">Gluconokinase</fullName>
        <ecNumber evidence="3 10">2.7.1.12</ecNumber>
    </recommendedName>
</protein>
<dbReference type="GO" id="GO:0005737">
    <property type="term" value="C:cytoplasm"/>
    <property type="evidence" value="ECO:0007669"/>
    <property type="project" value="TreeGrafter"/>
</dbReference>
<dbReference type="EMBL" id="VDMQ01000004">
    <property type="protein sequence ID" value="TNM55393.1"/>
    <property type="molecule type" value="Genomic_DNA"/>
</dbReference>
<dbReference type="InterPro" id="IPR031322">
    <property type="entry name" value="Shikimate/glucono_kinase"/>
</dbReference>
<dbReference type="InterPro" id="IPR027417">
    <property type="entry name" value="P-loop_NTPase"/>
</dbReference>
<evidence type="ECO:0000313" key="11">
    <source>
        <dbReference type="EMBL" id="TNM55393.1"/>
    </source>
</evidence>
<keyword evidence="8" id="KW-0311">Gluconate utilization</keyword>
<evidence type="ECO:0000256" key="3">
    <source>
        <dbReference type="ARBA" id="ARBA00012054"/>
    </source>
</evidence>
<evidence type="ECO:0000256" key="1">
    <source>
        <dbReference type="ARBA" id="ARBA00004761"/>
    </source>
</evidence>
<dbReference type="CDD" id="cd02021">
    <property type="entry name" value="GntK"/>
    <property type="match status" value="1"/>
</dbReference>
<dbReference type="InterPro" id="IPR006001">
    <property type="entry name" value="Therm_gnt_kin"/>
</dbReference>
<evidence type="ECO:0000256" key="6">
    <source>
        <dbReference type="ARBA" id="ARBA00022777"/>
    </source>
</evidence>
<dbReference type="EC" id="2.7.1.12" evidence="3 10"/>
<comment type="caution">
    <text evidence="11">The sequence shown here is derived from an EMBL/GenBank/DDBJ whole genome shotgun (WGS) entry which is preliminary data.</text>
</comment>
<dbReference type="PANTHER" id="PTHR43442">
    <property type="entry name" value="GLUCONOKINASE-RELATED"/>
    <property type="match status" value="1"/>
</dbReference>
<evidence type="ECO:0000256" key="2">
    <source>
        <dbReference type="ARBA" id="ARBA00008420"/>
    </source>
</evidence>